<keyword evidence="1" id="KW-0812">Transmembrane</keyword>
<keyword evidence="1" id="KW-1133">Transmembrane helix</keyword>
<feature type="transmembrane region" description="Helical" evidence="1">
    <location>
        <begin position="190"/>
        <end position="216"/>
    </location>
</feature>
<feature type="transmembrane region" description="Helical" evidence="1">
    <location>
        <begin position="137"/>
        <end position="155"/>
    </location>
</feature>
<feature type="transmembrane region" description="Helical" evidence="1">
    <location>
        <begin position="59"/>
        <end position="88"/>
    </location>
</feature>
<proteinExistence type="predicted"/>
<dbReference type="AlphaFoldDB" id="A0A6J6MTC8"/>
<reference evidence="2" key="1">
    <citation type="submission" date="2020-05" db="EMBL/GenBank/DDBJ databases">
        <authorList>
            <person name="Chiriac C."/>
            <person name="Salcher M."/>
            <person name="Ghai R."/>
            <person name="Kavagutti S V."/>
        </authorList>
    </citation>
    <scope>NUCLEOTIDE SEQUENCE</scope>
</reference>
<evidence type="ECO:0000256" key="1">
    <source>
        <dbReference type="SAM" id="Phobius"/>
    </source>
</evidence>
<feature type="transmembrane region" description="Helical" evidence="1">
    <location>
        <begin position="222"/>
        <end position="240"/>
    </location>
</feature>
<gene>
    <name evidence="2" type="ORF">UFOPK2370_00007</name>
</gene>
<evidence type="ECO:0000313" key="2">
    <source>
        <dbReference type="EMBL" id="CAB4677500.1"/>
    </source>
</evidence>
<name>A0A6J6MTC8_9ZZZZ</name>
<feature type="transmembrane region" description="Helical" evidence="1">
    <location>
        <begin position="20"/>
        <end position="38"/>
    </location>
</feature>
<dbReference type="EMBL" id="CAEZXK010000001">
    <property type="protein sequence ID" value="CAB4677500.1"/>
    <property type="molecule type" value="Genomic_DNA"/>
</dbReference>
<protein>
    <submittedName>
        <fullName evidence="2">Unannotated protein</fullName>
    </submittedName>
</protein>
<feature type="transmembrane region" description="Helical" evidence="1">
    <location>
        <begin position="161"/>
        <end position="178"/>
    </location>
</feature>
<feature type="transmembrane region" description="Helical" evidence="1">
    <location>
        <begin position="94"/>
        <end position="116"/>
    </location>
</feature>
<feature type="transmembrane region" description="Helical" evidence="1">
    <location>
        <begin position="261"/>
        <end position="281"/>
    </location>
</feature>
<accession>A0A6J6MTC8</accession>
<sequence length="282" mass="31093">MFVIGSIFLGAGTDIDSIRMLLGVVIVGYGPALLANAFRAFRKVSESGNSYWWERLVDLGVLPFIGGWVTASMISALPALAGVTLAVANHVSDFALAIALAIAVRVGLEEFVARYFTERLNYLHPTEVRETYAGSRYVALTVRLSVFIFVTAALMGNDWRVWLGSALFVLPTVIGWFTDRFPNYPWLWRILPTGVPGLAFTLVVASATTSLVGSWFGPTPDLVLWSFALLPIPLLGLSILQMLGRHGEPDEVRWIQRPRFVWLYRIGGVVMLFVTMNLAGVI</sequence>
<organism evidence="2">
    <name type="scientific">freshwater metagenome</name>
    <dbReference type="NCBI Taxonomy" id="449393"/>
    <lineage>
        <taxon>unclassified sequences</taxon>
        <taxon>metagenomes</taxon>
        <taxon>ecological metagenomes</taxon>
    </lineage>
</organism>
<keyword evidence="1" id="KW-0472">Membrane</keyword>